<feature type="compositionally biased region" description="Polar residues" evidence="1">
    <location>
        <begin position="566"/>
        <end position="587"/>
    </location>
</feature>
<feature type="domain" description="DUF7431" evidence="2">
    <location>
        <begin position="307"/>
        <end position="534"/>
    </location>
</feature>
<evidence type="ECO:0000313" key="4">
    <source>
        <dbReference type="EMBL" id="GES90193.1"/>
    </source>
</evidence>
<accession>A0A2Z6QAN4</accession>
<evidence type="ECO:0000256" key="1">
    <source>
        <dbReference type="SAM" id="MobiDB-lite"/>
    </source>
</evidence>
<reference evidence="3 5" key="1">
    <citation type="submission" date="2017-11" db="EMBL/GenBank/DDBJ databases">
        <title>The genome of Rhizophagus clarus HR1 reveals common genetic basis of auxotrophy among arbuscular mycorrhizal fungi.</title>
        <authorList>
            <person name="Kobayashi Y."/>
        </authorList>
    </citation>
    <scope>NUCLEOTIDE SEQUENCE [LARGE SCALE GENOMIC DNA]</scope>
    <source>
        <strain evidence="3 5">HR1</strain>
    </source>
</reference>
<dbReference type="Proteomes" id="UP000615446">
    <property type="component" value="Unassembled WGS sequence"/>
</dbReference>
<evidence type="ECO:0000313" key="3">
    <source>
        <dbReference type="EMBL" id="GBB85492.1"/>
    </source>
</evidence>
<dbReference type="EMBL" id="BLAL01000194">
    <property type="protein sequence ID" value="GES90193.1"/>
    <property type="molecule type" value="Genomic_DNA"/>
</dbReference>
<feature type="region of interest" description="Disordered" evidence="1">
    <location>
        <begin position="561"/>
        <end position="587"/>
    </location>
</feature>
<reference evidence="4" key="2">
    <citation type="submission" date="2019-10" db="EMBL/GenBank/DDBJ databases">
        <title>Conservation and host-specific expression of non-tandemly repeated heterogenous ribosome RNA gene in arbuscular mycorrhizal fungi.</title>
        <authorList>
            <person name="Maeda T."/>
            <person name="Kobayashi Y."/>
            <person name="Nakagawa T."/>
            <person name="Ezawa T."/>
            <person name="Yamaguchi K."/>
            <person name="Bino T."/>
            <person name="Nishimoto Y."/>
            <person name="Shigenobu S."/>
            <person name="Kawaguchi M."/>
        </authorList>
    </citation>
    <scope>NUCLEOTIDE SEQUENCE</scope>
    <source>
        <strain evidence="4">HR1</strain>
    </source>
</reference>
<proteinExistence type="predicted"/>
<dbReference type="InterPro" id="IPR055854">
    <property type="entry name" value="DUF7431"/>
</dbReference>
<evidence type="ECO:0000313" key="5">
    <source>
        <dbReference type="Proteomes" id="UP000247702"/>
    </source>
</evidence>
<organism evidence="3 5">
    <name type="scientific">Rhizophagus clarus</name>
    <dbReference type="NCBI Taxonomy" id="94130"/>
    <lineage>
        <taxon>Eukaryota</taxon>
        <taxon>Fungi</taxon>
        <taxon>Fungi incertae sedis</taxon>
        <taxon>Mucoromycota</taxon>
        <taxon>Glomeromycotina</taxon>
        <taxon>Glomeromycetes</taxon>
        <taxon>Glomerales</taxon>
        <taxon>Glomeraceae</taxon>
        <taxon>Rhizophagus</taxon>
    </lineage>
</organism>
<comment type="caution">
    <text evidence="3">The sequence shown here is derived from an EMBL/GenBank/DDBJ whole genome shotgun (WGS) entry which is preliminary data.</text>
</comment>
<evidence type="ECO:0000259" key="2">
    <source>
        <dbReference type="Pfam" id="PF24209"/>
    </source>
</evidence>
<keyword evidence="5" id="KW-1185">Reference proteome</keyword>
<dbReference type="AlphaFoldDB" id="A0A2Z6QAN4"/>
<name>A0A2Z6QAN4_9GLOM</name>
<dbReference type="Pfam" id="PF24209">
    <property type="entry name" value="DUF7431"/>
    <property type="match status" value="1"/>
</dbReference>
<dbReference type="Proteomes" id="UP000247702">
    <property type="component" value="Unassembled WGS sequence"/>
</dbReference>
<sequence length="587" mass="68594">MVSIIRVSIDGSQSSPKIVELTLEDNLSDIRENLKKDNTIKMNNTLLFSKKFADNKLTEISHENEKDFILNDIIEKSNASCTLYLKETSRPYWKLLNDLHRLDFGCTMTSDGIKRANQRAFITEECQLNEINHKKEDEEVKFDSQEDRMIKKNLFFTPNINKNVKYFAKVGIKDENEYYDDIEDIAYEYRVYKKAFFKISNLKATDDFIKRVDDALKSKDHENFVQITKEFGQFIPTGIILGKRFPIKEQTKDEEDLLNDYRNWDIIELLEPISIFELLDDDLRKTLYSFFGKRILYSEVSNELFDNKKIVRLPRRISEIILNKQADCSIFATAIGMKNYYHCQILTLPDKEPSLIIHHFKKKSKSKDSQLTIGWIVVGYDTNFRSIFPVYNPGSFNNMQFIVKVLNIDNGLPVDLKPPIEKPHYIGISYTENESDPVIGHYFSNDREKLYTFAYSKKDKQRAKLPPKFSLHLLELTNSSTTFEKYFNNSINLDNIDEFKNFKDTPKFLSLYSKKNEPILLKQRPTNVKVKFFNKKPPLNKGAIKKLSNDLKCLFFVPFESDKPRSNSNSESQKIFPSKTNNAEGKL</sequence>
<protein>
    <recommendedName>
        <fullName evidence="2">DUF7431 domain-containing protein</fullName>
    </recommendedName>
</protein>
<gene>
    <name evidence="4" type="ORF">RCL2_001705800</name>
    <name evidence="3" type="ORF">RclHR1_01200006</name>
</gene>
<dbReference type="OrthoDB" id="2383428at2759"/>
<dbReference type="EMBL" id="BEXD01000225">
    <property type="protein sequence ID" value="GBB85492.1"/>
    <property type="molecule type" value="Genomic_DNA"/>
</dbReference>